<gene>
    <name evidence="1" type="ORF">DGMP_23380</name>
</gene>
<dbReference type="AlphaFoldDB" id="A0A8D5FIZ4"/>
<dbReference type="EMBL" id="AP024086">
    <property type="protein sequence ID" value="BCL61645.1"/>
    <property type="molecule type" value="Genomic_DNA"/>
</dbReference>
<evidence type="ECO:0000313" key="2">
    <source>
        <dbReference type="Proteomes" id="UP000826725"/>
    </source>
</evidence>
<dbReference type="Proteomes" id="UP000826725">
    <property type="component" value="Chromosome"/>
</dbReference>
<evidence type="ECO:0000313" key="1">
    <source>
        <dbReference type="EMBL" id="BCL61645.1"/>
    </source>
</evidence>
<proteinExistence type="predicted"/>
<accession>A0A8D5FIZ4</accession>
<sequence length="141" mass="16305">MPARLTIDYPDSELRISIRPEVHRVMNIEIVPPHAENKFHTVTAGLLPLAILKSLQLSDGKFTSMYYDTWPLRGHVKGAIKPWETLLLSLVSLDLFVGMDKEYGRTAETGNSFYTSLLPWNRKASDMNDFARFLRFYDWKL</sequence>
<name>A0A8D5FIZ4_9BACT</name>
<protein>
    <submittedName>
        <fullName evidence="1">Uncharacterized protein</fullName>
    </submittedName>
</protein>
<organism evidence="1 2">
    <name type="scientific">Desulfomarina profundi</name>
    <dbReference type="NCBI Taxonomy" id="2772557"/>
    <lineage>
        <taxon>Bacteria</taxon>
        <taxon>Pseudomonadati</taxon>
        <taxon>Thermodesulfobacteriota</taxon>
        <taxon>Desulfobulbia</taxon>
        <taxon>Desulfobulbales</taxon>
        <taxon>Desulfobulbaceae</taxon>
        <taxon>Desulfomarina</taxon>
    </lineage>
</organism>
<keyword evidence="2" id="KW-1185">Reference proteome</keyword>
<reference evidence="1" key="1">
    <citation type="submission" date="2020-09" db="EMBL/GenBank/DDBJ databases">
        <title>Desulfogranum mesoprofundum gen. nov., sp. nov., a novel mesophilic, sulfate-reducing chemolithoautotroph isolated from a deep-sea hydrothermal vent chimney in the Suiyo Seamount.</title>
        <authorList>
            <person name="Hashimoto Y."/>
            <person name="Nakagawa S."/>
        </authorList>
    </citation>
    <scope>NUCLEOTIDE SEQUENCE</scope>
    <source>
        <strain evidence="1">KT2</strain>
    </source>
</reference>
<dbReference type="KEGG" id="dbk:DGMP_23380"/>